<comment type="caution">
    <text evidence="8">The sequence shown here is derived from an EMBL/GenBank/DDBJ whole genome shotgun (WGS) entry which is preliminary data.</text>
</comment>
<sequence>MNTIVQIAVAGGVMLAIALVFGVILVICSNVFAVKKDERIEKVENLLAKSNCGGCGKAGCAQFAEALVKGEAKLSDCRATPAANKEKIAQILGGGEIGEDTVAVVHCCGGNACYNKYDYQGYGNCASCELIAGGIKACPVGCIGKKTCSDVCAYYAIDVGDGGYSVVDKEKCVSCGACISNCPKGIIGRIPKNAKVYIACSNHGKGKDVMELCKNGCIACGLCAKTCPVGAIAMKDGLPEIDYTKCIGCMKCAQKCPRGCIKGH</sequence>
<keyword evidence="5" id="KW-0472">Membrane</keyword>
<keyword evidence="5" id="KW-0812">Transmembrane</keyword>
<dbReference type="Gene3D" id="3.30.70.20">
    <property type="match status" value="2"/>
</dbReference>
<dbReference type="InterPro" id="IPR050395">
    <property type="entry name" value="4Fe4S_Ferredoxin_RnfB"/>
</dbReference>
<dbReference type="AlphaFoldDB" id="A0A9D1Z7G5"/>
<evidence type="ECO:0000313" key="8">
    <source>
        <dbReference type="EMBL" id="HIY78116.1"/>
    </source>
</evidence>
<dbReference type="InterPro" id="IPR017896">
    <property type="entry name" value="4Fe4S_Fe-S-bd"/>
</dbReference>
<keyword evidence="4" id="KW-0411">Iron-sulfur</keyword>
<organism evidence="8 9">
    <name type="scientific">Candidatus Borkfalkia excrementavium</name>
    <dbReference type="NCBI Taxonomy" id="2838505"/>
    <lineage>
        <taxon>Bacteria</taxon>
        <taxon>Bacillati</taxon>
        <taxon>Bacillota</taxon>
        <taxon>Clostridia</taxon>
        <taxon>Christensenellales</taxon>
        <taxon>Christensenellaceae</taxon>
        <taxon>Candidatus Borkfalkia</taxon>
    </lineage>
</organism>
<dbReference type="PROSITE" id="PS00198">
    <property type="entry name" value="4FE4S_FER_1"/>
    <property type="match status" value="1"/>
</dbReference>
<dbReference type="GO" id="GO:0051539">
    <property type="term" value="F:4 iron, 4 sulfur cluster binding"/>
    <property type="evidence" value="ECO:0007669"/>
    <property type="project" value="UniProtKB-KW"/>
</dbReference>
<proteinExistence type="predicted"/>
<dbReference type="GO" id="GO:0046872">
    <property type="term" value="F:metal ion binding"/>
    <property type="evidence" value="ECO:0007669"/>
    <property type="project" value="UniProtKB-KW"/>
</dbReference>
<dbReference type="Pfam" id="PF12838">
    <property type="entry name" value="Fer4_7"/>
    <property type="match status" value="2"/>
</dbReference>
<keyword evidence="1" id="KW-0004">4Fe-4S</keyword>
<evidence type="ECO:0000256" key="2">
    <source>
        <dbReference type="ARBA" id="ARBA00022723"/>
    </source>
</evidence>
<dbReference type="CDD" id="cd10549">
    <property type="entry name" value="MtMvhB_like"/>
    <property type="match status" value="1"/>
</dbReference>
<feature type="domain" description="4Fe-4S ferredoxin-type" evidence="6">
    <location>
        <begin position="163"/>
        <end position="192"/>
    </location>
</feature>
<evidence type="ECO:0000256" key="3">
    <source>
        <dbReference type="ARBA" id="ARBA00023004"/>
    </source>
</evidence>
<feature type="domain" description="4Fe-4S" evidence="7">
    <location>
        <begin position="35"/>
        <end position="97"/>
    </location>
</feature>
<keyword evidence="5" id="KW-1133">Transmembrane helix</keyword>
<protein>
    <submittedName>
        <fullName evidence="8">RnfABCDGE type electron transport complex subunit B</fullName>
    </submittedName>
</protein>
<gene>
    <name evidence="8" type="ORF">H9728_03640</name>
</gene>
<dbReference type="PANTHER" id="PTHR43560">
    <property type="entry name" value="ION-TRANSLOCATING OXIDOREDUCTASE COMPLEX SUBUNIT B"/>
    <property type="match status" value="1"/>
</dbReference>
<dbReference type="Gene3D" id="1.10.15.40">
    <property type="entry name" value="Electron transport complex subunit B, putative Fe-S cluster"/>
    <property type="match status" value="1"/>
</dbReference>
<dbReference type="InterPro" id="IPR007202">
    <property type="entry name" value="4Fe-4S_dom"/>
</dbReference>
<dbReference type="PANTHER" id="PTHR43560:SF1">
    <property type="entry name" value="ION-TRANSLOCATING OXIDOREDUCTASE COMPLEX SUBUNIT B"/>
    <property type="match status" value="1"/>
</dbReference>
<dbReference type="PROSITE" id="PS51379">
    <property type="entry name" value="4FE4S_FER_2"/>
    <property type="match status" value="3"/>
</dbReference>
<dbReference type="PROSITE" id="PS51656">
    <property type="entry name" value="4FE4S"/>
    <property type="match status" value="1"/>
</dbReference>
<feature type="domain" description="4Fe-4S ferredoxin-type" evidence="6">
    <location>
        <begin position="237"/>
        <end position="264"/>
    </location>
</feature>
<feature type="transmembrane region" description="Helical" evidence="5">
    <location>
        <begin position="6"/>
        <end position="32"/>
    </location>
</feature>
<accession>A0A9D1Z7G5</accession>
<dbReference type="Proteomes" id="UP000824135">
    <property type="component" value="Unassembled WGS sequence"/>
</dbReference>
<keyword evidence="2" id="KW-0479">Metal-binding</keyword>
<dbReference type="Pfam" id="PF04060">
    <property type="entry name" value="FeS"/>
    <property type="match status" value="1"/>
</dbReference>
<name>A0A9D1Z7G5_9FIRM</name>
<evidence type="ECO:0000259" key="7">
    <source>
        <dbReference type="PROSITE" id="PS51656"/>
    </source>
</evidence>
<evidence type="ECO:0000256" key="5">
    <source>
        <dbReference type="SAM" id="Phobius"/>
    </source>
</evidence>
<reference evidence="8" key="1">
    <citation type="journal article" date="2021" name="PeerJ">
        <title>Extensive microbial diversity within the chicken gut microbiome revealed by metagenomics and culture.</title>
        <authorList>
            <person name="Gilroy R."/>
            <person name="Ravi A."/>
            <person name="Getino M."/>
            <person name="Pursley I."/>
            <person name="Horton D.L."/>
            <person name="Alikhan N.F."/>
            <person name="Baker D."/>
            <person name="Gharbi K."/>
            <person name="Hall N."/>
            <person name="Watson M."/>
            <person name="Adriaenssens E.M."/>
            <person name="Foster-Nyarko E."/>
            <person name="Jarju S."/>
            <person name="Secka A."/>
            <person name="Antonio M."/>
            <person name="Oren A."/>
            <person name="Chaudhuri R.R."/>
            <person name="La Ragione R."/>
            <person name="Hildebrand F."/>
            <person name="Pallen M.J."/>
        </authorList>
    </citation>
    <scope>NUCLEOTIDE SEQUENCE</scope>
    <source>
        <strain evidence="8">CHK199-9574</strain>
    </source>
</reference>
<dbReference type="InterPro" id="IPR017900">
    <property type="entry name" value="4Fe4S_Fe_S_CS"/>
</dbReference>
<dbReference type="SUPFAM" id="SSF54862">
    <property type="entry name" value="4Fe-4S ferredoxins"/>
    <property type="match status" value="2"/>
</dbReference>
<keyword evidence="3" id="KW-0408">Iron</keyword>
<evidence type="ECO:0000256" key="4">
    <source>
        <dbReference type="ARBA" id="ARBA00023014"/>
    </source>
</evidence>
<evidence type="ECO:0000313" key="9">
    <source>
        <dbReference type="Proteomes" id="UP000824135"/>
    </source>
</evidence>
<dbReference type="EMBL" id="DXCO01000029">
    <property type="protein sequence ID" value="HIY78116.1"/>
    <property type="molecule type" value="Genomic_DNA"/>
</dbReference>
<evidence type="ECO:0000256" key="1">
    <source>
        <dbReference type="ARBA" id="ARBA00022485"/>
    </source>
</evidence>
<evidence type="ECO:0000259" key="6">
    <source>
        <dbReference type="PROSITE" id="PS51379"/>
    </source>
</evidence>
<feature type="domain" description="4Fe-4S ferredoxin-type" evidence="6">
    <location>
        <begin position="208"/>
        <end position="236"/>
    </location>
</feature>
<reference evidence="8" key="2">
    <citation type="submission" date="2021-04" db="EMBL/GenBank/DDBJ databases">
        <authorList>
            <person name="Gilroy R."/>
        </authorList>
    </citation>
    <scope>NUCLEOTIDE SEQUENCE</scope>
    <source>
        <strain evidence="8">CHK199-9574</strain>
    </source>
</reference>